<evidence type="ECO:0000313" key="2">
    <source>
        <dbReference type="Proteomes" id="UP001165270"/>
    </source>
</evidence>
<organism evidence="1 2">
    <name type="scientific">Streptomyces spinosisporus</name>
    <dbReference type="NCBI Taxonomy" id="2927582"/>
    <lineage>
        <taxon>Bacteria</taxon>
        <taxon>Bacillati</taxon>
        <taxon>Actinomycetota</taxon>
        <taxon>Actinomycetes</taxon>
        <taxon>Kitasatosporales</taxon>
        <taxon>Streptomycetaceae</taxon>
        <taxon>Streptomyces</taxon>
    </lineage>
</organism>
<comment type="caution">
    <text evidence="1">The sequence shown here is derived from an EMBL/GenBank/DDBJ whole genome shotgun (WGS) entry which is preliminary data.</text>
</comment>
<keyword evidence="2" id="KW-1185">Reference proteome</keyword>
<dbReference type="EMBL" id="JALDAX010000005">
    <property type="protein sequence ID" value="MCI3241427.1"/>
    <property type="molecule type" value="Genomic_DNA"/>
</dbReference>
<protein>
    <submittedName>
        <fullName evidence="1">Uncharacterized protein</fullName>
    </submittedName>
</protein>
<evidence type="ECO:0000313" key="1">
    <source>
        <dbReference type="EMBL" id="MCI3241427.1"/>
    </source>
</evidence>
<sequence>MIALQLLCTVFLMGLDQLFQSRFGALGILCLFLLGVGVRARNTACLSVGAVVFVLLMTQA</sequence>
<dbReference type="Proteomes" id="UP001165270">
    <property type="component" value="Unassembled WGS sequence"/>
</dbReference>
<dbReference type="RefSeq" id="WP_016436780.1">
    <property type="nucleotide sequence ID" value="NZ_JALDAX010000005.1"/>
</dbReference>
<reference evidence="1" key="1">
    <citation type="submission" date="2022-03" db="EMBL/GenBank/DDBJ databases">
        <title>Streptomyces 7R015 and 7R016 isolated from Barleria lupulina in Thailand.</title>
        <authorList>
            <person name="Kanchanasin P."/>
            <person name="Phongsopitanun W."/>
            <person name="Tanasupawat S."/>
        </authorList>
    </citation>
    <scope>NUCLEOTIDE SEQUENCE</scope>
    <source>
        <strain evidence="1">7R016</strain>
    </source>
</reference>
<proteinExistence type="predicted"/>
<accession>A0ABS9XH62</accession>
<name>A0ABS9XH62_9ACTN</name>
<gene>
    <name evidence="1" type="ORF">MQN93_17050</name>
</gene>